<dbReference type="Proteomes" id="UP001470230">
    <property type="component" value="Unassembled WGS sequence"/>
</dbReference>
<dbReference type="Pfam" id="PF13920">
    <property type="entry name" value="zf-C3HC4_3"/>
    <property type="match status" value="2"/>
</dbReference>
<dbReference type="SUPFAM" id="SSF57850">
    <property type="entry name" value="RING/U-box"/>
    <property type="match status" value="2"/>
</dbReference>
<dbReference type="SMART" id="SM00184">
    <property type="entry name" value="RING"/>
    <property type="match status" value="2"/>
</dbReference>
<keyword evidence="4" id="KW-1185">Reference proteome</keyword>
<dbReference type="InterPro" id="IPR001841">
    <property type="entry name" value="Znf_RING"/>
</dbReference>
<feature type="domain" description="RING-type" evidence="2">
    <location>
        <begin position="35"/>
        <end position="74"/>
    </location>
</feature>
<organism evidence="3 4">
    <name type="scientific">Tritrichomonas musculus</name>
    <dbReference type="NCBI Taxonomy" id="1915356"/>
    <lineage>
        <taxon>Eukaryota</taxon>
        <taxon>Metamonada</taxon>
        <taxon>Parabasalia</taxon>
        <taxon>Tritrichomonadida</taxon>
        <taxon>Tritrichomonadidae</taxon>
        <taxon>Tritrichomonas</taxon>
    </lineage>
</organism>
<evidence type="ECO:0000256" key="1">
    <source>
        <dbReference type="PROSITE-ProRule" id="PRU00175"/>
    </source>
</evidence>
<accession>A0ABR2J2D7</accession>
<feature type="domain" description="RING-type" evidence="2">
    <location>
        <begin position="92"/>
        <end position="131"/>
    </location>
</feature>
<gene>
    <name evidence="3" type="ORF">M9Y10_007816</name>
</gene>
<keyword evidence="1" id="KW-0863">Zinc-finger</keyword>
<dbReference type="PANTHER" id="PTHR22996">
    <property type="entry name" value="MAHOGUNIN"/>
    <property type="match status" value="1"/>
</dbReference>
<evidence type="ECO:0000313" key="3">
    <source>
        <dbReference type="EMBL" id="KAK8872058.1"/>
    </source>
</evidence>
<evidence type="ECO:0000313" key="4">
    <source>
        <dbReference type="Proteomes" id="UP001470230"/>
    </source>
</evidence>
<dbReference type="PANTHER" id="PTHR22996:SF0">
    <property type="entry name" value="RE60872P-RELATED"/>
    <property type="match status" value="1"/>
</dbReference>
<evidence type="ECO:0000259" key="2">
    <source>
        <dbReference type="PROSITE" id="PS50089"/>
    </source>
</evidence>
<comment type="caution">
    <text evidence="3">The sequence shown here is derived from an EMBL/GenBank/DDBJ whole genome shotgun (WGS) entry which is preliminary data.</text>
</comment>
<dbReference type="InterPro" id="IPR013083">
    <property type="entry name" value="Znf_RING/FYVE/PHD"/>
</dbReference>
<sequence length="145" mass="16395">MGNGQFKGETNDYARVNNSIILAKKYVDLNSSSLCLKCHAKPHNCFIQQCGHNFYCKKCAELALKNKENCPVCRFPIENVSIGFDASSDDTCIICMANKQNCIILPCSHMKVCASCLDCWFKNNKCCLICRTEPCFYKKLINNEI</sequence>
<protein>
    <recommendedName>
        <fullName evidence="2">RING-type domain-containing protein</fullName>
    </recommendedName>
</protein>
<reference evidence="3 4" key="1">
    <citation type="submission" date="2024-04" db="EMBL/GenBank/DDBJ databases">
        <title>Tritrichomonas musculus Genome.</title>
        <authorList>
            <person name="Alves-Ferreira E."/>
            <person name="Grigg M."/>
            <person name="Lorenzi H."/>
            <person name="Galac M."/>
        </authorList>
    </citation>
    <scope>NUCLEOTIDE SEQUENCE [LARGE SCALE GENOMIC DNA]</scope>
    <source>
        <strain evidence="3 4">EAF2021</strain>
    </source>
</reference>
<name>A0ABR2J2D7_9EUKA</name>
<dbReference type="PROSITE" id="PS50089">
    <property type="entry name" value="ZF_RING_2"/>
    <property type="match status" value="2"/>
</dbReference>
<dbReference type="Gene3D" id="3.30.40.10">
    <property type="entry name" value="Zinc/RING finger domain, C3HC4 (zinc finger)"/>
    <property type="match status" value="2"/>
</dbReference>
<keyword evidence="1" id="KW-0479">Metal-binding</keyword>
<proteinExistence type="predicted"/>
<keyword evidence="1" id="KW-0862">Zinc</keyword>
<dbReference type="InterPro" id="IPR045194">
    <property type="entry name" value="MGRN1/RNF157-like"/>
</dbReference>
<dbReference type="EMBL" id="JAPFFF010000013">
    <property type="protein sequence ID" value="KAK8872058.1"/>
    <property type="molecule type" value="Genomic_DNA"/>
</dbReference>